<name>A0A7S4QLY6_9DINO</name>
<evidence type="ECO:0000256" key="4">
    <source>
        <dbReference type="SAM" id="SignalP"/>
    </source>
</evidence>
<accession>A0A7S4QLY6</accession>
<keyword evidence="2" id="KW-0689">Ribosomal protein</keyword>
<dbReference type="EMBL" id="HBNR01032845">
    <property type="protein sequence ID" value="CAE4587647.1"/>
    <property type="molecule type" value="Transcribed_RNA"/>
</dbReference>
<dbReference type="GO" id="GO:1990904">
    <property type="term" value="C:ribonucleoprotein complex"/>
    <property type="evidence" value="ECO:0007669"/>
    <property type="project" value="UniProtKB-KW"/>
</dbReference>
<comment type="similarity">
    <text evidence="1">Belongs to the bacterial ribosomal protein bL35 family.</text>
</comment>
<proteinExistence type="inferred from homology"/>
<evidence type="ECO:0008006" key="6">
    <source>
        <dbReference type="Google" id="ProtNLM"/>
    </source>
</evidence>
<protein>
    <recommendedName>
        <fullName evidence="6">50S ribosomal protein L35</fullName>
    </recommendedName>
</protein>
<dbReference type="GO" id="GO:0003735">
    <property type="term" value="F:structural constituent of ribosome"/>
    <property type="evidence" value="ECO:0007669"/>
    <property type="project" value="InterPro"/>
</dbReference>
<dbReference type="Pfam" id="PF01632">
    <property type="entry name" value="Ribosomal_L35p"/>
    <property type="match status" value="1"/>
</dbReference>
<evidence type="ECO:0000256" key="2">
    <source>
        <dbReference type="ARBA" id="ARBA00022980"/>
    </source>
</evidence>
<sequence length="272" mass="28686">MAGGPAMAVRRAPSRRQRGATAVLALCAVLACLQGSLCSGPGGSAFTHLQPGGRLAAPILVAPHPHGLPAVAAEVSADVVGSSPAAASQVDRVGIAAAAAFLWAAGLAATKAKAAGNAKEGTLAGAACDALALTDVLSASTGLTDSQPRIVMNGVKHRPHVRIAKRTYKDWLRGRRRNSAAKKRFLIKADGTIWRRQPGLRHLKSKKSPAKLKRLAKMVRITRDEYKRVQILTGKRPPVPKAADFIMRKFNEAREKKHLGLSDRGIGTALFA</sequence>
<dbReference type="GO" id="GO:0006412">
    <property type="term" value="P:translation"/>
    <property type="evidence" value="ECO:0007669"/>
    <property type="project" value="InterPro"/>
</dbReference>
<evidence type="ECO:0000256" key="3">
    <source>
        <dbReference type="ARBA" id="ARBA00023274"/>
    </source>
</evidence>
<keyword evidence="4" id="KW-0732">Signal</keyword>
<reference evidence="5" key="1">
    <citation type="submission" date="2021-01" db="EMBL/GenBank/DDBJ databases">
        <authorList>
            <person name="Corre E."/>
            <person name="Pelletier E."/>
            <person name="Niang G."/>
            <person name="Scheremetjew M."/>
            <person name="Finn R."/>
            <person name="Kale V."/>
            <person name="Holt S."/>
            <person name="Cochrane G."/>
            <person name="Meng A."/>
            <person name="Brown T."/>
            <person name="Cohen L."/>
        </authorList>
    </citation>
    <scope>NUCLEOTIDE SEQUENCE</scope>
    <source>
        <strain evidence="5">CCMP3105</strain>
    </source>
</reference>
<feature type="signal peptide" evidence="4">
    <location>
        <begin position="1"/>
        <end position="38"/>
    </location>
</feature>
<dbReference type="GO" id="GO:0005840">
    <property type="term" value="C:ribosome"/>
    <property type="evidence" value="ECO:0007669"/>
    <property type="project" value="UniProtKB-KW"/>
</dbReference>
<evidence type="ECO:0000256" key="1">
    <source>
        <dbReference type="ARBA" id="ARBA00006598"/>
    </source>
</evidence>
<feature type="chain" id="PRO_5030599391" description="50S ribosomal protein L35" evidence="4">
    <location>
        <begin position="39"/>
        <end position="272"/>
    </location>
</feature>
<dbReference type="SUPFAM" id="SSF143034">
    <property type="entry name" value="L35p-like"/>
    <property type="match status" value="1"/>
</dbReference>
<gene>
    <name evidence="5" type="ORF">AMON00008_LOCUS22541</name>
</gene>
<evidence type="ECO:0000313" key="5">
    <source>
        <dbReference type="EMBL" id="CAE4587647.1"/>
    </source>
</evidence>
<dbReference type="InterPro" id="IPR021137">
    <property type="entry name" value="Ribosomal_bL35-like"/>
</dbReference>
<dbReference type="InterPro" id="IPR037229">
    <property type="entry name" value="Ribosomal_bL35_sf"/>
</dbReference>
<dbReference type="AlphaFoldDB" id="A0A7S4QLY6"/>
<organism evidence="5">
    <name type="scientific">Alexandrium monilatum</name>
    <dbReference type="NCBI Taxonomy" id="311494"/>
    <lineage>
        <taxon>Eukaryota</taxon>
        <taxon>Sar</taxon>
        <taxon>Alveolata</taxon>
        <taxon>Dinophyceae</taxon>
        <taxon>Gonyaulacales</taxon>
        <taxon>Pyrocystaceae</taxon>
        <taxon>Alexandrium</taxon>
    </lineage>
</organism>
<dbReference type="Gene3D" id="4.10.410.60">
    <property type="match status" value="1"/>
</dbReference>
<keyword evidence="3" id="KW-0687">Ribonucleoprotein</keyword>